<sequence>MAPNWTRLIRFIAEEDGQVHLGEVDANQDVGLALLNKEKVTAKLVTGSIFDGTVTEKQLQVAQLLSPIEIENVPIIRCMGLNYRDHAREASMPIPDVPVLFIKPRTALNGPYPAKINVPKIAQDGTSDYEAELSFIIGKSGRDIPESEAMNHVLGFTASNDVSARAQQFKNSQWSFSKGFDGSCPLGPVLVAPSAIDPHNLDIKAIHNGSVVQDSNTREMIFDIPKTISFLSQGTTLERGTVIMTGTGPGIGAMRDPKVVLNDGDDMRVAIENIGTLVNKIVNSSDGLRTNTKNGKIQTSARIMENAGISACILVDLSFHIFNIFIHHNRATKWSNGTILVVRPFPTSQDCSYPTGPLKPGPKIGSLRQRKRSLNENDKDDGEEDRHTTRPRLESEDETTALAPDSLSLNSAAEREVSLLTESHDAPATVKGKVPDLAFILHPSHESPGSREEPIPEQQLSGDIQRRASLDKACSVIKLTWSEVEKLIETYFDNMVAINLFHQPSFYDKLSRTASPTEVTALLAAMIAFSVRFQSAGNGVETEGNTHRRAAHFLNLASDYSNDALKECDDRTPPLCLLQAFILVSHGQLTQGVLGRAWRTLGTCVRLAYEMNLHLVDARGAEYALNSKRWREGEEKRRAWWAIWEMDVFATTIRRTPTAVDWSQLETLLPVDDEHWFESKPTRSCFLQQDPILRWKALVNSGNQSPKAWFIVINSLMKEAQRISSPRGIPNGNGPSSDRMDEARQRLEVIANAVHCFQLALPSHLKYQQQHLSFDARIPGEVLSLRQIHCSIYNIYMMIQLARLMIYRYDVFKGRFRVALPTRESDVNHDNPHINAKGKTERLAVNEYFEAADDMLTIIHRSCDDHIRYINPFLSNTIWLASAVHLMRSQLCRPGAVKSAVKSRYEVLHLTYKRCVRFWDMHTAVQQNLETLEDQLEAWQQSKKKCRTERNHALSSPAGWEHSSQRPDLDYDPTLSVPNTISNDIATPVIPTPPSSSSFYQTDWHAGIPTEDIRNASMVDMLSVPSVDAHFIADQMIPSATLIDPMFLFGSTQSQGPWIENSRAMDGEIDWSFLQLPN</sequence>
<dbReference type="GO" id="GO:0003677">
    <property type="term" value="F:DNA binding"/>
    <property type="evidence" value="ECO:0007669"/>
    <property type="project" value="InterPro"/>
</dbReference>
<dbReference type="InterPro" id="IPR011234">
    <property type="entry name" value="Fumarylacetoacetase-like_C"/>
</dbReference>
<dbReference type="InterPro" id="IPR007219">
    <property type="entry name" value="XnlR_reg_dom"/>
</dbReference>
<dbReference type="PANTHER" id="PTHR11820">
    <property type="entry name" value="ACYLPYRUVASE"/>
    <property type="match status" value="1"/>
</dbReference>
<dbReference type="Pfam" id="PF01557">
    <property type="entry name" value="FAA_hydrolase"/>
    <property type="match status" value="1"/>
</dbReference>
<evidence type="ECO:0000256" key="4">
    <source>
        <dbReference type="SAM" id="MobiDB-lite"/>
    </source>
</evidence>
<evidence type="ECO:0000313" key="6">
    <source>
        <dbReference type="EMBL" id="OJJ79142.1"/>
    </source>
</evidence>
<dbReference type="FunFam" id="3.90.850.10:FF:000002">
    <property type="entry name" value="2-hydroxyhepta-2,4-diene-1,7-dioate isomerase"/>
    <property type="match status" value="1"/>
</dbReference>
<name>A0A1L9V5M2_ASPGL</name>
<dbReference type="AlphaFoldDB" id="A0A1L9V5M2"/>
<proteinExistence type="inferred from homology"/>
<evidence type="ECO:0000256" key="3">
    <source>
        <dbReference type="ARBA" id="ARBA00023242"/>
    </source>
</evidence>
<accession>A0A1L9V5M2</accession>
<gene>
    <name evidence="6" type="ORF">ASPGLDRAFT_159478</name>
</gene>
<dbReference type="InterPro" id="IPR036663">
    <property type="entry name" value="Fumarylacetoacetase_C_sf"/>
</dbReference>
<dbReference type="SUPFAM" id="SSF56529">
    <property type="entry name" value="FAH"/>
    <property type="match status" value="1"/>
</dbReference>
<feature type="region of interest" description="Disordered" evidence="4">
    <location>
        <begin position="948"/>
        <end position="968"/>
    </location>
</feature>
<dbReference type="Gene3D" id="3.90.850.10">
    <property type="entry name" value="Fumarylacetoacetase-like, C-terminal domain"/>
    <property type="match status" value="1"/>
</dbReference>
<feature type="domain" description="Xylanolytic transcriptional activator regulatory" evidence="5">
    <location>
        <begin position="597"/>
        <end position="676"/>
    </location>
</feature>
<organism evidence="6 7">
    <name type="scientific">Aspergillus glaucus CBS 516.65</name>
    <dbReference type="NCBI Taxonomy" id="1160497"/>
    <lineage>
        <taxon>Eukaryota</taxon>
        <taxon>Fungi</taxon>
        <taxon>Dikarya</taxon>
        <taxon>Ascomycota</taxon>
        <taxon>Pezizomycotina</taxon>
        <taxon>Eurotiomycetes</taxon>
        <taxon>Eurotiomycetidae</taxon>
        <taxon>Eurotiales</taxon>
        <taxon>Aspergillaceae</taxon>
        <taxon>Aspergillus</taxon>
        <taxon>Aspergillus subgen. Aspergillus</taxon>
    </lineage>
</organism>
<dbReference type="RefSeq" id="XP_022395840.1">
    <property type="nucleotide sequence ID" value="XM_022542438.1"/>
</dbReference>
<evidence type="ECO:0000256" key="1">
    <source>
        <dbReference type="ARBA" id="ARBA00010211"/>
    </source>
</evidence>
<dbReference type="GO" id="GO:0008270">
    <property type="term" value="F:zinc ion binding"/>
    <property type="evidence" value="ECO:0007669"/>
    <property type="project" value="InterPro"/>
</dbReference>
<dbReference type="SMART" id="SM00906">
    <property type="entry name" value="Fungal_trans"/>
    <property type="match status" value="1"/>
</dbReference>
<reference evidence="7" key="1">
    <citation type="journal article" date="2017" name="Genome Biol.">
        <title>Comparative genomics reveals high biological diversity and specific adaptations in the industrially and medically important fungal genus Aspergillus.</title>
        <authorList>
            <person name="de Vries R.P."/>
            <person name="Riley R."/>
            <person name="Wiebenga A."/>
            <person name="Aguilar-Osorio G."/>
            <person name="Amillis S."/>
            <person name="Uchima C.A."/>
            <person name="Anderluh G."/>
            <person name="Asadollahi M."/>
            <person name="Askin M."/>
            <person name="Barry K."/>
            <person name="Battaglia E."/>
            <person name="Bayram O."/>
            <person name="Benocci T."/>
            <person name="Braus-Stromeyer S.A."/>
            <person name="Caldana C."/>
            <person name="Canovas D."/>
            <person name="Cerqueira G.C."/>
            <person name="Chen F."/>
            <person name="Chen W."/>
            <person name="Choi C."/>
            <person name="Clum A."/>
            <person name="Dos Santos R.A."/>
            <person name="Damasio A.R."/>
            <person name="Diallinas G."/>
            <person name="Emri T."/>
            <person name="Fekete E."/>
            <person name="Flipphi M."/>
            <person name="Freyberg S."/>
            <person name="Gallo A."/>
            <person name="Gournas C."/>
            <person name="Habgood R."/>
            <person name="Hainaut M."/>
            <person name="Harispe M.L."/>
            <person name="Henrissat B."/>
            <person name="Hilden K.S."/>
            <person name="Hope R."/>
            <person name="Hossain A."/>
            <person name="Karabika E."/>
            <person name="Karaffa L."/>
            <person name="Karanyi Z."/>
            <person name="Krasevec N."/>
            <person name="Kuo A."/>
            <person name="Kusch H."/>
            <person name="LaButti K."/>
            <person name="Lagendijk E.L."/>
            <person name="Lapidus A."/>
            <person name="Levasseur A."/>
            <person name="Lindquist E."/>
            <person name="Lipzen A."/>
            <person name="Logrieco A.F."/>
            <person name="MacCabe A."/>
            <person name="Maekelae M.R."/>
            <person name="Malavazi I."/>
            <person name="Melin P."/>
            <person name="Meyer V."/>
            <person name="Mielnichuk N."/>
            <person name="Miskei M."/>
            <person name="Molnar A.P."/>
            <person name="Mule G."/>
            <person name="Ngan C.Y."/>
            <person name="Orejas M."/>
            <person name="Orosz E."/>
            <person name="Ouedraogo J.P."/>
            <person name="Overkamp K.M."/>
            <person name="Park H.-S."/>
            <person name="Perrone G."/>
            <person name="Piumi F."/>
            <person name="Punt P.J."/>
            <person name="Ram A.F."/>
            <person name="Ramon A."/>
            <person name="Rauscher S."/>
            <person name="Record E."/>
            <person name="Riano-Pachon D.M."/>
            <person name="Robert V."/>
            <person name="Roehrig J."/>
            <person name="Ruller R."/>
            <person name="Salamov A."/>
            <person name="Salih N.S."/>
            <person name="Samson R.A."/>
            <person name="Sandor E."/>
            <person name="Sanguinetti M."/>
            <person name="Schuetze T."/>
            <person name="Sepcic K."/>
            <person name="Shelest E."/>
            <person name="Sherlock G."/>
            <person name="Sophianopoulou V."/>
            <person name="Squina F.M."/>
            <person name="Sun H."/>
            <person name="Susca A."/>
            <person name="Todd R.B."/>
            <person name="Tsang A."/>
            <person name="Unkles S.E."/>
            <person name="van de Wiele N."/>
            <person name="van Rossen-Uffink D."/>
            <person name="Oliveira J.V."/>
            <person name="Vesth T.C."/>
            <person name="Visser J."/>
            <person name="Yu J.-H."/>
            <person name="Zhou M."/>
            <person name="Andersen M.R."/>
            <person name="Archer D.B."/>
            <person name="Baker S.E."/>
            <person name="Benoit I."/>
            <person name="Brakhage A.A."/>
            <person name="Braus G.H."/>
            <person name="Fischer R."/>
            <person name="Frisvad J.C."/>
            <person name="Goldman G.H."/>
            <person name="Houbraken J."/>
            <person name="Oakley B."/>
            <person name="Pocsi I."/>
            <person name="Scazzocchio C."/>
            <person name="Seiboth B."/>
            <person name="vanKuyk P.A."/>
            <person name="Wortman J."/>
            <person name="Dyer P.S."/>
            <person name="Grigoriev I.V."/>
        </authorList>
    </citation>
    <scope>NUCLEOTIDE SEQUENCE [LARGE SCALE GENOMIC DNA]</scope>
    <source>
        <strain evidence="7">CBS 516.65</strain>
    </source>
</reference>
<protein>
    <recommendedName>
        <fullName evidence="5">Xylanolytic transcriptional activator regulatory domain-containing protein</fullName>
    </recommendedName>
</protein>
<dbReference type="EMBL" id="KV878921">
    <property type="protein sequence ID" value="OJJ79142.1"/>
    <property type="molecule type" value="Genomic_DNA"/>
</dbReference>
<feature type="compositionally biased region" description="Basic and acidic residues" evidence="4">
    <location>
        <begin position="384"/>
        <end position="394"/>
    </location>
</feature>
<feature type="region of interest" description="Disordered" evidence="4">
    <location>
        <begin position="350"/>
        <end position="407"/>
    </location>
</feature>
<keyword evidence="2" id="KW-0479">Metal-binding</keyword>
<dbReference type="GO" id="GO:0050163">
    <property type="term" value="F:oxaloacetate tautomerase activity"/>
    <property type="evidence" value="ECO:0007669"/>
    <property type="project" value="UniProtKB-ARBA"/>
</dbReference>
<keyword evidence="7" id="KW-1185">Reference proteome</keyword>
<evidence type="ECO:0000259" key="5">
    <source>
        <dbReference type="SMART" id="SM00906"/>
    </source>
</evidence>
<dbReference type="CDD" id="cd12148">
    <property type="entry name" value="fungal_TF_MHR"/>
    <property type="match status" value="1"/>
</dbReference>
<keyword evidence="3" id="KW-0539">Nucleus</keyword>
<evidence type="ECO:0000313" key="7">
    <source>
        <dbReference type="Proteomes" id="UP000184300"/>
    </source>
</evidence>
<dbReference type="GO" id="GO:0006107">
    <property type="term" value="P:oxaloacetate metabolic process"/>
    <property type="evidence" value="ECO:0007669"/>
    <property type="project" value="UniProtKB-ARBA"/>
</dbReference>
<evidence type="ECO:0000256" key="2">
    <source>
        <dbReference type="ARBA" id="ARBA00022723"/>
    </source>
</evidence>
<dbReference type="OrthoDB" id="3862662at2759"/>
<comment type="similarity">
    <text evidence="1">Belongs to the FAH family.</text>
</comment>
<dbReference type="Pfam" id="PF04082">
    <property type="entry name" value="Fungal_trans"/>
    <property type="match status" value="1"/>
</dbReference>
<dbReference type="VEuPathDB" id="FungiDB:ASPGLDRAFT_159478"/>
<dbReference type="PANTHER" id="PTHR11820:SF112">
    <property type="entry name" value="FUMARYLACETOACETATE HYDROLASE FAMILY PROTEIN (AFU_ORTHOLOGUE AFUA_1G02370)-RELATED"/>
    <property type="match status" value="1"/>
</dbReference>
<dbReference type="GeneID" id="34458699"/>
<dbReference type="Proteomes" id="UP000184300">
    <property type="component" value="Unassembled WGS sequence"/>
</dbReference>
<dbReference type="STRING" id="1160497.A0A1L9V5M2"/>
<dbReference type="GO" id="GO:0006351">
    <property type="term" value="P:DNA-templated transcription"/>
    <property type="evidence" value="ECO:0007669"/>
    <property type="project" value="InterPro"/>
</dbReference>